<dbReference type="InterPro" id="IPR015590">
    <property type="entry name" value="Aldehyde_DH_dom"/>
</dbReference>
<comment type="similarity">
    <text evidence="3">Belongs to the aldehyde dehydrogenase family.</text>
</comment>
<dbReference type="EMBL" id="JBHSNO010000002">
    <property type="protein sequence ID" value="MFC5587914.1"/>
    <property type="molecule type" value="Genomic_DNA"/>
</dbReference>
<keyword evidence="6" id="KW-1185">Reference proteome</keyword>
<accession>A0ABW0TF20</accession>
<feature type="domain" description="Aldehyde dehydrogenase" evidence="4">
    <location>
        <begin position="12"/>
        <end position="476"/>
    </location>
</feature>
<organism evidence="5 6">
    <name type="scientific">Sporosarcina soli</name>
    <dbReference type="NCBI Taxonomy" id="334736"/>
    <lineage>
        <taxon>Bacteria</taxon>
        <taxon>Bacillati</taxon>
        <taxon>Bacillota</taxon>
        <taxon>Bacilli</taxon>
        <taxon>Bacillales</taxon>
        <taxon>Caryophanaceae</taxon>
        <taxon>Sporosarcina</taxon>
    </lineage>
</organism>
<dbReference type="PROSITE" id="PS00687">
    <property type="entry name" value="ALDEHYDE_DEHYDR_GLU"/>
    <property type="match status" value="1"/>
</dbReference>
<evidence type="ECO:0000313" key="6">
    <source>
        <dbReference type="Proteomes" id="UP001596109"/>
    </source>
</evidence>
<proteinExistence type="inferred from homology"/>
<dbReference type="SUPFAM" id="SSF53720">
    <property type="entry name" value="ALDH-like"/>
    <property type="match status" value="1"/>
</dbReference>
<dbReference type="InterPro" id="IPR016162">
    <property type="entry name" value="Ald_DH_N"/>
</dbReference>
<evidence type="ECO:0000256" key="3">
    <source>
        <dbReference type="RuleBase" id="RU003345"/>
    </source>
</evidence>
<evidence type="ECO:0000313" key="5">
    <source>
        <dbReference type="EMBL" id="MFC5587914.1"/>
    </source>
</evidence>
<keyword evidence="1 3" id="KW-0560">Oxidoreductase</keyword>
<dbReference type="InterPro" id="IPR016163">
    <property type="entry name" value="Ald_DH_C"/>
</dbReference>
<dbReference type="Gene3D" id="3.40.605.10">
    <property type="entry name" value="Aldehyde Dehydrogenase, Chain A, domain 1"/>
    <property type="match status" value="1"/>
</dbReference>
<evidence type="ECO:0000259" key="4">
    <source>
        <dbReference type="Pfam" id="PF00171"/>
    </source>
</evidence>
<dbReference type="RefSeq" id="WP_381430917.1">
    <property type="nucleotide sequence ID" value="NZ_JBHSNO010000002.1"/>
</dbReference>
<dbReference type="Gene3D" id="3.40.309.10">
    <property type="entry name" value="Aldehyde Dehydrogenase, Chain A, domain 2"/>
    <property type="match status" value="1"/>
</dbReference>
<dbReference type="InterPro" id="IPR016161">
    <property type="entry name" value="Ald_DH/histidinol_DH"/>
</dbReference>
<reference evidence="6" key="1">
    <citation type="journal article" date="2019" name="Int. J. Syst. Evol. Microbiol.">
        <title>The Global Catalogue of Microorganisms (GCM) 10K type strain sequencing project: providing services to taxonomists for standard genome sequencing and annotation.</title>
        <authorList>
            <consortium name="The Broad Institute Genomics Platform"/>
            <consortium name="The Broad Institute Genome Sequencing Center for Infectious Disease"/>
            <person name="Wu L."/>
            <person name="Ma J."/>
        </authorList>
    </citation>
    <scope>NUCLEOTIDE SEQUENCE [LARGE SCALE GENOMIC DNA]</scope>
    <source>
        <strain evidence="6">CGMCC 4.1434</strain>
    </source>
</reference>
<sequence>MMELKMFINGEWRTSNNKDIHEVLNPATGELIATAPRATIEETKEAIQVARDTFESGVWSDLTAQERAKYLYKIADKIDERFEELVELEVMNNGKRKAEAEFDVGDAATCFRYYAGLITTPSGETYSVPEPVQAMVVREPVGVAGLIVPWNFPLLMSVWKIAPALAAGNTIVYKPAEITPVTAIKLFEILEEVGIPTGVANMVLGKGSVVGQTIAESKEVDVVSFTGSTDVGRQIMKAAAGNLKKISLELGGKSPNIIFADADFETAVDYALFGIFFGAGQVCSSGSRILVEESIYDKFVESFIERARKIKVGPGMQEGVDVGAIVSKQQMESILEYIEIGKKEGATLALGGNRLSENGLEKGNFIEPTVFTDVTQDMRIVQEEIFGPVVVIQKFKDEKEAIQLANDSDFGLAGGVFSQDGAKALRVIKKVRAGITWINSYHPTYVEAPWGGYKQSGIGRSLGTYGLEDFQEIKQININLAVEPVGWFS</sequence>
<evidence type="ECO:0000256" key="2">
    <source>
        <dbReference type="PROSITE-ProRule" id="PRU10007"/>
    </source>
</evidence>
<dbReference type="Proteomes" id="UP001596109">
    <property type="component" value="Unassembled WGS sequence"/>
</dbReference>
<dbReference type="Pfam" id="PF00171">
    <property type="entry name" value="Aldedh"/>
    <property type="match status" value="1"/>
</dbReference>
<feature type="active site" evidence="2">
    <location>
        <position position="249"/>
    </location>
</feature>
<comment type="caution">
    <text evidence="5">The sequence shown here is derived from an EMBL/GenBank/DDBJ whole genome shotgun (WGS) entry which is preliminary data.</text>
</comment>
<protein>
    <submittedName>
        <fullName evidence="5">Aldehyde dehydrogenase family protein</fullName>
    </submittedName>
</protein>
<dbReference type="PANTHER" id="PTHR11699">
    <property type="entry name" value="ALDEHYDE DEHYDROGENASE-RELATED"/>
    <property type="match status" value="1"/>
</dbReference>
<name>A0ABW0TF20_9BACL</name>
<evidence type="ECO:0000256" key="1">
    <source>
        <dbReference type="ARBA" id="ARBA00023002"/>
    </source>
</evidence>
<gene>
    <name evidence="5" type="ORF">ACFPRA_03200</name>
</gene>
<dbReference type="InterPro" id="IPR029510">
    <property type="entry name" value="Ald_DH_CS_GLU"/>
</dbReference>